<evidence type="ECO:0000313" key="3">
    <source>
        <dbReference type="Proteomes" id="UP000587462"/>
    </source>
</evidence>
<evidence type="ECO:0000313" key="2">
    <source>
        <dbReference type="EMBL" id="NVK79975.1"/>
    </source>
</evidence>
<dbReference type="Proteomes" id="UP000587462">
    <property type="component" value="Unassembled WGS sequence"/>
</dbReference>
<reference evidence="2 3" key="1">
    <citation type="submission" date="2020-04" db="EMBL/GenBank/DDBJ databases">
        <title>Draft Genome Sequence of Streptomyces morookaense DSM 40503, an 8-azaguanine-producing strain.</title>
        <authorList>
            <person name="Qi J."/>
            <person name="Gao J.-M."/>
        </authorList>
    </citation>
    <scope>NUCLEOTIDE SEQUENCE [LARGE SCALE GENOMIC DNA]</scope>
    <source>
        <strain evidence="2 3">DSM 40503</strain>
    </source>
</reference>
<protein>
    <submittedName>
        <fullName evidence="2">Uncharacterized protein</fullName>
    </submittedName>
</protein>
<proteinExistence type="predicted"/>
<feature type="region of interest" description="Disordered" evidence="1">
    <location>
        <begin position="1"/>
        <end position="45"/>
    </location>
</feature>
<name>A0A7Y7B6V8_STRMO</name>
<keyword evidence="3" id="KW-1185">Reference proteome</keyword>
<evidence type="ECO:0000256" key="1">
    <source>
        <dbReference type="SAM" id="MobiDB-lite"/>
    </source>
</evidence>
<organism evidence="2 3">
    <name type="scientific">Streptomyces morookaense</name>
    <name type="common">Streptoverticillium morookaense</name>
    <dbReference type="NCBI Taxonomy" id="1970"/>
    <lineage>
        <taxon>Bacteria</taxon>
        <taxon>Bacillati</taxon>
        <taxon>Actinomycetota</taxon>
        <taxon>Actinomycetes</taxon>
        <taxon>Kitasatosporales</taxon>
        <taxon>Streptomycetaceae</taxon>
        <taxon>Streptomyces</taxon>
    </lineage>
</organism>
<feature type="compositionally biased region" description="Basic residues" evidence="1">
    <location>
        <begin position="36"/>
        <end position="45"/>
    </location>
</feature>
<dbReference type="RefSeq" id="WP_171083424.1">
    <property type="nucleotide sequence ID" value="NZ_BNBU01000014.1"/>
</dbReference>
<comment type="caution">
    <text evidence="2">The sequence shown here is derived from an EMBL/GenBank/DDBJ whole genome shotgun (WGS) entry which is preliminary data.</text>
</comment>
<dbReference type="AlphaFoldDB" id="A0A7Y7B6V8"/>
<dbReference type="EMBL" id="JABBXF010000044">
    <property type="protein sequence ID" value="NVK79975.1"/>
    <property type="molecule type" value="Genomic_DNA"/>
</dbReference>
<accession>A0A7Y7B6V8</accession>
<sequence length="45" mass="4647">MTSVRATAAEPLPSRPAELAPHARDSGPDGPPRAPRPPHRGRAAA</sequence>
<gene>
    <name evidence="2" type="ORF">HG542_20190</name>
</gene>